<keyword evidence="6" id="KW-1185">Reference proteome</keyword>
<dbReference type="InterPro" id="IPR038109">
    <property type="entry name" value="DNA_bind_recomb_sf"/>
</dbReference>
<keyword evidence="1" id="KW-0238">DNA-binding</keyword>
<dbReference type="RefSeq" id="WP_084471066.1">
    <property type="nucleotide sequence ID" value="NZ_JAAXOO010000005.1"/>
</dbReference>
<dbReference type="Proteomes" id="UP000565715">
    <property type="component" value="Unassembled WGS sequence"/>
</dbReference>
<dbReference type="InterPro" id="IPR011109">
    <property type="entry name" value="DNA_bind_recombinase_dom"/>
</dbReference>
<evidence type="ECO:0000256" key="3">
    <source>
        <dbReference type="SAM" id="Coils"/>
    </source>
</evidence>
<dbReference type="InterPro" id="IPR025827">
    <property type="entry name" value="Zn_ribbon_recom_dom"/>
</dbReference>
<comment type="caution">
    <text evidence="5">The sequence shown here is derived from an EMBL/GenBank/DDBJ whole genome shotgun (WGS) entry which is preliminary data.</text>
</comment>
<organism evidence="5 6">
    <name type="scientific">Nocardia speluncae</name>
    <dbReference type="NCBI Taxonomy" id="419477"/>
    <lineage>
        <taxon>Bacteria</taxon>
        <taxon>Bacillati</taxon>
        <taxon>Actinomycetota</taxon>
        <taxon>Actinomycetes</taxon>
        <taxon>Mycobacteriales</taxon>
        <taxon>Nocardiaceae</taxon>
        <taxon>Nocardia</taxon>
    </lineage>
</organism>
<reference evidence="5 6" key="1">
    <citation type="submission" date="2020-04" db="EMBL/GenBank/DDBJ databases">
        <title>MicrobeNet Type strains.</title>
        <authorList>
            <person name="Nicholson A.C."/>
        </authorList>
    </citation>
    <scope>NUCLEOTIDE SEQUENCE [LARGE SCALE GENOMIC DNA]</scope>
    <source>
        <strain evidence="5 6">DSM 45078</strain>
    </source>
</reference>
<evidence type="ECO:0000256" key="2">
    <source>
        <dbReference type="ARBA" id="ARBA00023172"/>
    </source>
</evidence>
<dbReference type="PROSITE" id="PS51737">
    <property type="entry name" value="RECOMBINASE_DNA_BIND"/>
    <property type="match status" value="1"/>
</dbReference>
<dbReference type="CDD" id="cd00338">
    <property type="entry name" value="Ser_Recombinase"/>
    <property type="match status" value="1"/>
</dbReference>
<dbReference type="Pfam" id="PF13408">
    <property type="entry name" value="Zn_ribbon_recom"/>
    <property type="match status" value="1"/>
</dbReference>
<proteinExistence type="predicted"/>
<dbReference type="InterPro" id="IPR036162">
    <property type="entry name" value="Resolvase-like_N_sf"/>
</dbReference>
<dbReference type="Pfam" id="PF07508">
    <property type="entry name" value="Recombinase"/>
    <property type="match status" value="1"/>
</dbReference>
<keyword evidence="2" id="KW-0233">DNA recombination</keyword>
<accession>A0A846XIT5</accession>
<dbReference type="Pfam" id="PF00239">
    <property type="entry name" value="Resolvase"/>
    <property type="match status" value="1"/>
</dbReference>
<dbReference type="EMBL" id="JAAXOO010000005">
    <property type="protein sequence ID" value="NKY35427.1"/>
    <property type="molecule type" value="Genomic_DNA"/>
</dbReference>
<evidence type="ECO:0000313" key="6">
    <source>
        <dbReference type="Proteomes" id="UP000565715"/>
    </source>
</evidence>
<sequence>MARVVGRLRISRATEESTSLERQEELIQQWADMHGHVVVGWAVDRDVSGSVDPFDTKGLGPWLTDTGSDKYDLLVGWKLDRFGRRVIPLNKLFGWCLDHNKALVCISDQIDLSNWIGRLVANVIAGVAEGELEAIAERSSASRAKLLKLGRFPGGAVPYGFQKYRADVGWKLKAHPEHSKIVRRIVNEIISGKSVSEVAHDLTEDKVPTATGKKSRWESMTLWQITESKTLLGYATYKGEVVRDDQGEPAMLAEPLITLDEWNRLQAARERRRNPNTKRTRSASPLLGVAKCATCGGNFTHMDHNKEGKNYRYYRCTKNHPDHKQIPAKQIEDLLEEMFIDELGEYELEERRWVSASNHTEELNSAREAVAELSAVMEGIKSRGARDTLIKQITALDSKIATLEELPVTEAHWEYIPTGKTWGQVFRAADWSERRKTLTDAGITVDVKIEGQKGASGAWYANVIIPVDLLERLHIGSTEEHNKRREVRAEEIRKSLGIGN</sequence>
<feature type="domain" description="Recombinase" evidence="4">
    <location>
        <begin position="158"/>
        <end position="276"/>
    </location>
</feature>
<dbReference type="InterPro" id="IPR050639">
    <property type="entry name" value="SSR_resolvase"/>
</dbReference>
<dbReference type="InterPro" id="IPR006119">
    <property type="entry name" value="Resolv_N"/>
</dbReference>
<dbReference type="PANTHER" id="PTHR30461:SF2">
    <property type="entry name" value="SERINE RECOMBINASE PINE-RELATED"/>
    <property type="match status" value="1"/>
</dbReference>
<evidence type="ECO:0000313" key="5">
    <source>
        <dbReference type="EMBL" id="NKY35427.1"/>
    </source>
</evidence>
<feature type="coiled-coil region" evidence="3">
    <location>
        <begin position="356"/>
        <end position="406"/>
    </location>
</feature>
<dbReference type="SUPFAM" id="SSF53041">
    <property type="entry name" value="Resolvase-like"/>
    <property type="match status" value="1"/>
</dbReference>
<evidence type="ECO:0000259" key="4">
    <source>
        <dbReference type="PROSITE" id="PS51737"/>
    </source>
</evidence>
<dbReference type="PANTHER" id="PTHR30461">
    <property type="entry name" value="DNA-INVERTASE FROM LAMBDOID PROPHAGE"/>
    <property type="match status" value="1"/>
</dbReference>
<dbReference type="Gene3D" id="3.40.50.1390">
    <property type="entry name" value="Resolvase, N-terminal catalytic domain"/>
    <property type="match status" value="1"/>
</dbReference>
<gene>
    <name evidence="5" type="ORF">HGA13_20480</name>
</gene>
<name>A0A846XIT5_9NOCA</name>
<keyword evidence="3" id="KW-0175">Coiled coil</keyword>
<dbReference type="AlphaFoldDB" id="A0A846XIT5"/>
<dbReference type="GO" id="GO:0003677">
    <property type="term" value="F:DNA binding"/>
    <property type="evidence" value="ECO:0007669"/>
    <property type="project" value="UniProtKB-KW"/>
</dbReference>
<dbReference type="Gene3D" id="3.90.1750.20">
    <property type="entry name" value="Putative Large Serine Recombinase, Chain B, Domain 2"/>
    <property type="match status" value="1"/>
</dbReference>
<dbReference type="GO" id="GO:0000150">
    <property type="term" value="F:DNA strand exchange activity"/>
    <property type="evidence" value="ECO:0007669"/>
    <property type="project" value="InterPro"/>
</dbReference>
<dbReference type="SMART" id="SM00857">
    <property type="entry name" value="Resolvase"/>
    <property type="match status" value="1"/>
</dbReference>
<evidence type="ECO:0000256" key="1">
    <source>
        <dbReference type="ARBA" id="ARBA00023125"/>
    </source>
</evidence>
<protein>
    <submittedName>
        <fullName evidence="5">Recombinase family protein</fullName>
    </submittedName>
</protein>